<gene>
    <name evidence="1" type="ORF">GPX89_07665</name>
</gene>
<comment type="caution">
    <text evidence="1">The sequence shown here is derived from an EMBL/GenBank/DDBJ whole genome shotgun (WGS) entry which is preliminary data.</text>
</comment>
<accession>A0A7K1US09</accession>
<name>A0A7K1US09_9NOCA</name>
<keyword evidence="2" id="KW-1185">Reference proteome</keyword>
<proteinExistence type="predicted"/>
<evidence type="ECO:0000313" key="1">
    <source>
        <dbReference type="EMBL" id="MVU77124.1"/>
    </source>
</evidence>
<dbReference type="Proteomes" id="UP000466794">
    <property type="component" value="Unassembled WGS sequence"/>
</dbReference>
<dbReference type="EMBL" id="WRPP01000001">
    <property type="protein sequence ID" value="MVU77124.1"/>
    <property type="molecule type" value="Genomic_DNA"/>
</dbReference>
<protein>
    <submittedName>
        <fullName evidence="1">Uncharacterized protein</fullName>
    </submittedName>
</protein>
<dbReference type="AlphaFoldDB" id="A0A7K1US09"/>
<reference evidence="1 2" key="1">
    <citation type="submission" date="2019-12" db="EMBL/GenBank/DDBJ databases">
        <title>Nocardia sp. nov. ET3-3 isolated from soil.</title>
        <authorList>
            <person name="Kanchanasin P."/>
            <person name="Tanasupawat S."/>
            <person name="Yuki M."/>
            <person name="Kudo T."/>
        </authorList>
    </citation>
    <scope>NUCLEOTIDE SEQUENCE [LARGE SCALE GENOMIC DNA]</scope>
    <source>
        <strain evidence="1 2">ET3-3</strain>
    </source>
</reference>
<organism evidence="1 2">
    <name type="scientific">Nocardia terrae</name>
    <dbReference type="NCBI Taxonomy" id="2675851"/>
    <lineage>
        <taxon>Bacteria</taxon>
        <taxon>Bacillati</taxon>
        <taxon>Actinomycetota</taxon>
        <taxon>Actinomycetes</taxon>
        <taxon>Mycobacteriales</taxon>
        <taxon>Nocardiaceae</taxon>
        <taxon>Nocardia</taxon>
    </lineage>
</organism>
<dbReference type="RefSeq" id="WP_157386517.1">
    <property type="nucleotide sequence ID" value="NZ_WRPP01000001.1"/>
</dbReference>
<evidence type="ECO:0000313" key="2">
    <source>
        <dbReference type="Proteomes" id="UP000466794"/>
    </source>
</evidence>
<sequence length="168" mass="18075">MTRYEIGAHVVADDLKTGDLFGEDRIEAIAEHADAADYVEALTITLAGGGSFTADTFEEVVVPHRHTVTVTVAAHLGLRFEFACHSVSGECRRSCARCNASAARCRCPDPQPRAGACRLITRCNSKDVAALLVAYDGDPAPVRSGPVMLYPTPDGVGCLWRYPDQHTD</sequence>